<feature type="non-terminal residue" evidence="2">
    <location>
        <position position="49"/>
    </location>
</feature>
<feature type="compositionally biased region" description="Basic and acidic residues" evidence="1">
    <location>
        <begin position="1"/>
        <end position="12"/>
    </location>
</feature>
<dbReference type="Proteomes" id="UP001596274">
    <property type="component" value="Unassembled WGS sequence"/>
</dbReference>
<dbReference type="AlphaFoldDB" id="A0ABD5TB14"/>
<evidence type="ECO:0000256" key="1">
    <source>
        <dbReference type="SAM" id="MobiDB-lite"/>
    </source>
</evidence>
<dbReference type="SUPFAM" id="SSF53474">
    <property type="entry name" value="alpha/beta-Hydrolases"/>
    <property type="match status" value="1"/>
</dbReference>
<name>A0ABD5TB14_9EURY</name>
<evidence type="ECO:0000313" key="3">
    <source>
        <dbReference type="Proteomes" id="UP001596274"/>
    </source>
</evidence>
<dbReference type="InterPro" id="IPR029058">
    <property type="entry name" value="AB_hydrolase_fold"/>
</dbReference>
<gene>
    <name evidence="2" type="ORF">ACFQDD_13320</name>
</gene>
<protein>
    <submittedName>
        <fullName evidence="2">Alpha/beta fold hydrolase</fullName>
    </submittedName>
</protein>
<keyword evidence="2" id="KW-0378">Hydrolase</keyword>
<keyword evidence="3" id="KW-1185">Reference proteome</keyword>
<evidence type="ECO:0000313" key="2">
    <source>
        <dbReference type="EMBL" id="MFC6772480.1"/>
    </source>
</evidence>
<dbReference type="EMBL" id="JBHSWT010000828">
    <property type="protein sequence ID" value="MFC6772480.1"/>
    <property type="molecule type" value="Genomic_DNA"/>
</dbReference>
<dbReference type="GO" id="GO:0016787">
    <property type="term" value="F:hydrolase activity"/>
    <property type="evidence" value="ECO:0007669"/>
    <property type="project" value="UniProtKB-KW"/>
</dbReference>
<feature type="region of interest" description="Disordered" evidence="1">
    <location>
        <begin position="1"/>
        <end position="49"/>
    </location>
</feature>
<dbReference type="Gene3D" id="3.40.50.1820">
    <property type="entry name" value="alpha/beta hydrolase"/>
    <property type="match status" value="1"/>
</dbReference>
<organism evidence="2 3">
    <name type="scientific">Halorubrum pallidum</name>
    <dbReference type="NCBI Taxonomy" id="1526114"/>
    <lineage>
        <taxon>Archaea</taxon>
        <taxon>Methanobacteriati</taxon>
        <taxon>Methanobacteriota</taxon>
        <taxon>Stenosarchaea group</taxon>
        <taxon>Halobacteria</taxon>
        <taxon>Halobacteriales</taxon>
        <taxon>Haloferacaceae</taxon>
        <taxon>Halorubrum</taxon>
    </lineage>
</organism>
<proteinExistence type="predicted"/>
<comment type="caution">
    <text evidence="2">The sequence shown here is derived from an EMBL/GenBank/DDBJ whole genome shotgun (WGS) entry which is preliminary data.</text>
</comment>
<reference evidence="2 3" key="1">
    <citation type="journal article" date="2019" name="Int. J. Syst. Evol. Microbiol.">
        <title>The Global Catalogue of Microorganisms (GCM) 10K type strain sequencing project: providing services to taxonomists for standard genome sequencing and annotation.</title>
        <authorList>
            <consortium name="The Broad Institute Genomics Platform"/>
            <consortium name="The Broad Institute Genome Sequencing Center for Infectious Disease"/>
            <person name="Wu L."/>
            <person name="Ma J."/>
        </authorList>
    </citation>
    <scope>NUCLEOTIDE SEQUENCE [LARGE SCALE GENOMIC DNA]</scope>
    <source>
        <strain evidence="2 3">PJ61</strain>
    </source>
</reference>
<accession>A0ABD5TB14</accession>
<sequence length="49" mass="5346">MERVTHHGRETTYRASGRGGEGPTVCFVHGSGGTKGVWKAQARSDRFRA</sequence>